<accession>A0ABV2A9E0</accession>
<name>A0ABV2A9E0_9GAMM</name>
<evidence type="ECO:0000256" key="2">
    <source>
        <dbReference type="ARBA" id="ARBA00022840"/>
    </source>
</evidence>
<reference evidence="5 6" key="1">
    <citation type="submission" date="2024-06" db="EMBL/GenBank/DDBJ databases">
        <authorList>
            <person name="Li Z."/>
            <person name="Jiang Y."/>
        </authorList>
    </citation>
    <scope>NUCLEOTIDE SEQUENCE [LARGE SCALE GENOMIC DNA]</scope>
    <source>
        <strain evidence="5 6">HSW-8</strain>
    </source>
</reference>
<dbReference type="PROSITE" id="PS50045">
    <property type="entry name" value="SIGMA54_INTERACT_4"/>
    <property type="match status" value="1"/>
</dbReference>
<keyword evidence="2" id="KW-0067">ATP-binding</keyword>
<evidence type="ECO:0000256" key="1">
    <source>
        <dbReference type="ARBA" id="ARBA00022741"/>
    </source>
</evidence>
<dbReference type="Gene3D" id="3.40.50.300">
    <property type="entry name" value="P-loop containing nucleotide triphosphate hydrolases"/>
    <property type="match status" value="1"/>
</dbReference>
<sequence length="453" mass="49092">MNGDPPMFDFNWRNARRKPQDPQAEGAERPVPFLAVYAPTEWGLADPAWQDLLQKAVPIGCRVAMRAVEQTPPEVSAAPLDAEFALGLFVPPAALDRLADRVLAAREAGAAATLIVAVQGQQLAALGRWLQSRAHKGRLVGLRLILARDTEDVLRQLPERMRHGVEDNLIRMPVSTEIEDSPHKNFFVFSPELQSLVGRIRAYARNGISRAYLLGGPGSGKTSLAYFYYLVRNKGRFVSVNLAAENTGDKAAVKSLLCGHVMGAFPGAGARLGAFTVARDGVCFIDEAHGVTGAVMEVLMEALDNGQYMPFGASAKQPLDCALLFATNRSWASLQASVNIDEFTRLGAAVLEVPELYKREEDLIAVVATTLARLGASCTTWTAPEGIDEAAWRRIRECRWHGNVRALVRVIEAAFVETAANGATTLIPAAAIEGGIALWEPAQHHSHRLYAAA</sequence>
<organism evidence="5 6">
    <name type="scientific">Sinimarinibacterium thermocellulolyticum</name>
    <dbReference type="NCBI Taxonomy" id="3170016"/>
    <lineage>
        <taxon>Bacteria</taxon>
        <taxon>Pseudomonadati</taxon>
        <taxon>Pseudomonadota</taxon>
        <taxon>Gammaproteobacteria</taxon>
        <taxon>Nevskiales</taxon>
        <taxon>Nevskiaceae</taxon>
        <taxon>Sinimarinibacterium</taxon>
    </lineage>
</organism>
<keyword evidence="1" id="KW-0547">Nucleotide-binding</keyword>
<keyword evidence="6" id="KW-1185">Reference proteome</keyword>
<dbReference type="Gene3D" id="1.10.8.60">
    <property type="match status" value="1"/>
</dbReference>
<feature type="domain" description="Sigma-54 factor interaction" evidence="4">
    <location>
        <begin position="186"/>
        <end position="416"/>
    </location>
</feature>
<dbReference type="PANTHER" id="PTHR32071">
    <property type="entry name" value="TRANSCRIPTIONAL REGULATORY PROTEIN"/>
    <property type="match status" value="1"/>
</dbReference>
<dbReference type="InterPro" id="IPR027417">
    <property type="entry name" value="P-loop_NTPase"/>
</dbReference>
<evidence type="ECO:0000313" key="5">
    <source>
        <dbReference type="EMBL" id="MES0873481.1"/>
    </source>
</evidence>
<comment type="caution">
    <text evidence="5">The sequence shown here is derived from an EMBL/GenBank/DDBJ whole genome shotgun (WGS) entry which is preliminary data.</text>
</comment>
<dbReference type="CDD" id="cd00009">
    <property type="entry name" value="AAA"/>
    <property type="match status" value="1"/>
</dbReference>
<proteinExistence type="predicted"/>
<gene>
    <name evidence="5" type="ORF">ABSH63_05595</name>
</gene>
<evidence type="ECO:0000313" key="6">
    <source>
        <dbReference type="Proteomes" id="UP001465331"/>
    </source>
</evidence>
<dbReference type="EMBL" id="JBEPIJ010000004">
    <property type="protein sequence ID" value="MES0873481.1"/>
    <property type="molecule type" value="Genomic_DNA"/>
</dbReference>
<feature type="region of interest" description="Disordered" evidence="3">
    <location>
        <begin position="1"/>
        <end position="28"/>
    </location>
</feature>
<dbReference type="SUPFAM" id="SSF52540">
    <property type="entry name" value="P-loop containing nucleoside triphosphate hydrolases"/>
    <property type="match status" value="1"/>
</dbReference>
<evidence type="ECO:0000256" key="3">
    <source>
        <dbReference type="SAM" id="MobiDB-lite"/>
    </source>
</evidence>
<evidence type="ECO:0000259" key="4">
    <source>
        <dbReference type="PROSITE" id="PS50045"/>
    </source>
</evidence>
<dbReference type="RefSeq" id="WP_352888201.1">
    <property type="nucleotide sequence ID" value="NZ_JBEPIJ010000004.1"/>
</dbReference>
<dbReference type="InterPro" id="IPR002078">
    <property type="entry name" value="Sigma_54_int"/>
</dbReference>
<dbReference type="Proteomes" id="UP001465331">
    <property type="component" value="Unassembled WGS sequence"/>
</dbReference>
<dbReference type="Pfam" id="PF00158">
    <property type="entry name" value="Sigma54_activat"/>
    <property type="match status" value="1"/>
</dbReference>
<protein>
    <submittedName>
        <fullName evidence="5">Sigma 54-interacting transcriptional regulator</fullName>
    </submittedName>
</protein>